<accession>A0A8J9VE63</accession>
<dbReference type="SUPFAM" id="SSF57603">
    <property type="entry name" value="FnI-like domain"/>
    <property type="match status" value="6"/>
</dbReference>
<keyword evidence="3" id="KW-0732">Signal</keyword>
<feature type="compositionally biased region" description="Basic and acidic residues" evidence="4">
    <location>
        <begin position="798"/>
        <end position="812"/>
    </location>
</feature>
<evidence type="ECO:0000256" key="2">
    <source>
        <dbReference type="ARBA" id="ARBA00022525"/>
    </source>
</evidence>
<name>A0A8J9VE63_9NEOP</name>
<feature type="region of interest" description="Disordered" evidence="4">
    <location>
        <begin position="934"/>
        <end position="990"/>
    </location>
</feature>
<feature type="compositionally biased region" description="Polar residues" evidence="4">
    <location>
        <begin position="2040"/>
        <end position="2055"/>
    </location>
</feature>
<feature type="region of interest" description="Disordered" evidence="4">
    <location>
        <begin position="2026"/>
        <end position="2055"/>
    </location>
</feature>
<evidence type="ECO:0000259" key="5">
    <source>
        <dbReference type="SMART" id="SM00214"/>
    </source>
</evidence>
<reference evidence="6" key="1">
    <citation type="submission" date="2021-12" db="EMBL/GenBank/DDBJ databases">
        <authorList>
            <person name="Martin H S."/>
        </authorList>
    </citation>
    <scope>NUCLEOTIDE SEQUENCE</scope>
</reference>
<feature type="compositionally biased region" description="Polar residues" evidence="4">
    <location>
        <begin position="977"/>
        <end position="988"/>
    </location>
</feature>
<feature type="region of interest" description="Disordered" evidence="4">
    <location>
        <begin position="1648"/>
        <end position="1673"/>
    </location>
</feature>
<feature type="region of interest" description="Disordered" evidence="4">
    <location>
        <begin position="1120"/>
        <end position="1154"/>
    </location>
</feature>
<feature type="region of interest" description="Disordered" evidence="4">
    <location>
        <begin position="2481"/>
        <end position="2515"/>
    </location>
</feature>
<feature type="region of interest" description="Disordered" evidence="4">
    <location>
        <begin position="1253"/>
        <end position="1278"/>
    </location>
</feature>
<feature type="domain" description="VWFC" evidence="5">
    <location>
        <begin position="695"/>
        <end position="761"/>
    </location>
</feature>
<feature type="domain" description="VWFC" evidence="5">
    <location>
        <begin position="2716"/>
        <end position="2774"/>
    </location>
</feature>
<feature type="region of interest" description="Disordered" evidence="4">
    <location>
        <begin position="563"/>
        <end position="606"/>
    </location>
</feature>
<feature type="compositionally biased region" description="Basic and acidic residues" evidence="4">
    <location>
        <begin position="1656"/>
        <end position="1669"/>
    </location>
</feature>
<feature type="domain" description="VWFC" evidence="5">
    <location>
        <begin position="122"/>
        <end position="183"/>
    </location>
</feature>
<evidence type="ECO:0000313" key="6">
    <source>
        <dbReference type="EMBL" id="CAH0720853.1"/>
    </source>
</evidence>
<dbReference type="PANTHER" id="PTHR46698:SF3">
    <property type="entry name" value="TENECTIN ISOFORM 1-RELATED"/>
    <property type="match status" value="1"/>
</dbReference>
<feature type="compositionally biased region" description="Basic and acidic residues" evidence="4">
    <location>
        <begin position="1986"/>
        <end position="1996"/>
    </location>
</feature>
<feature type="compositionally biased region" description="Basic and acidic residues" evidence="4">
    <location>
        <begin position="1267"/>
        <end position="1278"/>
    </location>
</feature>
<feature type="region of interest" description="Disordered" evidence="4">
    <location>
        <begin position="2591"/>
        <end position="2673"/>
    </location>
</feature>
<gene>
    <name evidence="6" type="ORF">BINO364_LOCUS7028</name>
</gene>
<feature type="domain" description="VWFC" evidence="5">
    <location>
        <begin position="316"/>
        <end position="380"/>
    </location>
</feature>
<feature type="compositionally biased region" description="Basic and acidic residues" evidence="4">
    <location>
        <begin position="2079"/>
        <end position="2092"/>
    </location>
</feature>
<feature type="region of interest" description="Disordered" evidence="4">
    <location>
        <begin position="1722"/>
        <end position="1811"/>
    </location>
</feature>
<proteinExistence type="predicted"/>
<feature type="region of interest" description="Disordered" evidence="4">
    <location>
        <begin position="1026"/>
        <end position="1056"/>
    </location>
</feature>
<feature type="region of interest" description="Disordered" evidence="4">
    <location>
        <begin position="1963"/>
        <end position="2011"/>
    </location>
</feature>
<feature type="region of interest" description="Disordered" evidence="4">
    <location>
        <begin position="2528"/>
        <end position="2560"/>
    </location>
</feature>
<evidence type="ECO:0000256" key="1">
    <source>
        <dbReference type="ARBA" id="ARBA00004613"/>
    </source>
</evidence>
<feature type="compositionally biased region" description="Basic and acidic residues" evidence="4">
    <location>
        <begin position="1589"/>
        <end position="1610"/>
    </location>
</feature>
<feature type="non-terminal residue" evidence="6">
    <location>
        <position position="2967"/>
    </location>
</feature>
<feature type="compositionally biased region" description="Polar residues" evidence="4">
    <location>
        <begin position="1751"/>
        <end position="1766"/>
    </location>
</feature>
<keyword evidence="7" id="KW-1185">Reference proteome</keyword>
<dbReference type="PANTHER" id="PTHR46698">
    <property type="entry name" value="CROSSVEINLESS 2"/>
    <property type="match status" value="1"/>
</dbReference>
<protein>
    <recommendedName>
        <fullName evidence="5">VWFC domain-containing protein</fullName>
    </recommendedName>
</protein>
<dbReference type="Gene3D" id="2.10.70.10">
    <property type="entry name" value="Complement Module, domain 1"/>
    <property type="match status" value="1"/>
</dbReference>
<sequence length="2967" mass="330905">MWIRDASWSGAGPRHRASYLYAKAGSAQSSNARRALQTVDDRRIATRGDIHCNEYNIRLRIACRTCTRSFCIWKGDGWRQMDRRRAAAALLALAACFACSTAAPTASNHTALELIEGPTEGCYYNFQHYGEGDRIMTNEPCLNCTCHNRMLMCYLRVCPFSKPIGQDCTVEKRADQCCPIVTCPDVPVDLLTSTSTSSPAEYGTTGVGRHDKYGCSINGKYFSEGSKVPPTPNKPCEHCYCIRNMTTCVMQECTLHVDGCTPIYHKDVCCPVRYSCDHPEDEIPLLDDMTTTVRPTPGFLLTTTTMVPVTQPSQECIHEDQIFRDGAHIKTEKACEHCYCMKGDIVCVVQGCGAPMENEGKNCTALPLRFGQCCPDTYICEGDERGADLTTEVIDQSTTPPRRVGIEGSGYRNEPDEPVKEIDLFETDAEGSGDENTYTTPVDIIEISVPDKESPEATDEMLPTTERDIYINPSTESETEQNYVPDEDSPKVTSLLPDQNLISYTTESNSDFVSTTKEFKTTIPDDLQIIDEFISQKEATITTESAFRKEDNEIVADEILLHKEQHKGTTSSGDLAGETDNKEEPETNDGTDFTMSPEYENKATTESIKYTKDDIDKTKQEDNTETETQTEFIDKKTDDELIPETTSSKDIPTILTTTIPDKIELLDITTINPIYNEIDENSGISPARIPGEGDCLLNGITYSNNTNVPRANNCHTSCKCVSSIIKCDPIICSPPPEYMENMNDCQPIYDSPDSCCPTYVCSTKETIPPQSHSQMSGTESPKPIGTVECNKNDCALGENDKQPLDTSEKQEQGDCSSSNCEDDIKKLPPKHPDDCSDDKCQVSPVVACEGKNCDIEPTEKLDSAAEKESDMKQEPPSSCNDKDGCKSPIDAIQDQCTDEICRRKEEPKIHNELPSECSGTECNTLNDLVVTSANEVDQSTESVFEKPKQDLESPAPTKAIIEENQTEPSPAEGIKQTEMNIPVTSEPNLPTEIDKLFVTEEDSEHAKMPTTQTVPEKTEIEETNLTEHDIGIGQQQDKVTEPQGLPEMYTERGTTEKLNVEQKVTEKEQAGTVKESLNTELPELLETKLNDITKRIDSFTTESMHIDDLDKHKTKSEDIYTTLPYSPIEEKNTEKPKPHSEISHTDQLESSTIDNKLHLVTETPTISEIETEKTDSTVEELLPKSTELPEAEFDKNEVQYDSLHTTPRLPEEEIDKDLSNVKDIFEESHTTQVSHETSTHKDIDIYDYSYNESDRKSTESVMSQSEMSERPEIEQPHEMITDKIHNELQSITEKPDDYTKDSTPASGVEVITESAITSSDTPQPVHISEDEITTKPDEIITKENVIKQDDEILEYSTLKPEKPDYNMADKINNEKPIISIEYPTTEQIKMEETEQPVTEGKMTKQPEVLETKLDQIVKVTEYPIIENEDTATKIPDISLEQVDQTSISPEKEKTTMFESELPIKQEMSSEHTLIYTISIDQDEKDDRFTELPKVSPTSTEVIVTTPKIFEMQDKMDDTETKKPINTQNEVNILDDAQSQNTLSTEAQELTPTKYSDHITEKYEILTTEYTTKYILNEDLNVQQPTSETPKIDEKYSENQETETTLKDNLQKQESSTMSHGDSVELTESQTNNPVVYDDKLEELITKIPEEVLPTEQSDKKHEIPTKEDGLLGQDEDITLALSTESPEINTETETAVELHVDTTLKPHDDKVQISQEEIEEQILTERTTIKPNEEKENIEDNLKLSTPFDESYTTSKDIEKVTNSPNLIEEKDREQDVEAQTSQTDNEEKISAITEKPSIEDIPASQLTKESATIETITEEIIAHTSEKTTANYNDDKQEIINIKPQEPETLTKLEEIATTESISDVQHKDVFTELPELSITSNDYATLPVEDIKLDENKQKIPEVEDVPQFQTVPPVLSTEKDKVITELPHALITGIDHQTVPEIIKEELDSSTKTSYDKILEEEENGVSTPNIYVSQSQDQTSEVPEHSDKHETVPEQEISSGAILTSENPEEISTAHIYTSTSTPLQETIDEKETHDQSSQTVMTQTDSSENVKPTEIVTVSELGDLTTENALTSKKEEEIKPIEEKKPSTESITSSEDNSELEHNVPVFVQGEEIATEIPLQEITTLSSKLFDVENDKEFKITEAVPTKPQDITYDTTRAETVTEGLEKETPLAVTEIGFSTESSKISDSTKHTLINVPIVIAQTEESTYFTESKEPEATDYIERKTTETYISLEVGTTTPSILEPITDRQESQKPISALETTEDYAPVSEQKQSDIFSDFSTKLPAKDMIDLNEVTTLSPQEEPITNGKIEQDSTQKPDSHVEIIEQEVIKLPDQLPPVTGDKTELFDKNELTSISPESVEKTSPASIEQEIQSEDGTTLPPTDINVPTEYVEVEKEIGETTTEKIMIHVPDLETMTNPPVSTQKHQEVEETTELESTYSKTTPFSVELEEHTHLAVDEPSSSVPTSEIPIRIDYETHEPERGDMPDNEEQTKPSDATPIEFEDKEKPVTSYQEITEPNVATTISPVQNNIEREPSIDINSPTPTKSEEPDKDITTIQDEEIILSSSPQTVNEKDLYTTENVEIQQISSSTSGPVISTEKDLPVSSEKPIKSEIAQSTVSDKEIIEETSHATTGKFEEGSSTDSSIDKLSGSEEKLTSVSPSSPVPELPKPVFNEEPIEDIATPDFPSSGAGGYGQEPDYVEEDQTFGPGTCRYGGKVYVSAQQIPRDDPCDFCFCFRSDIICLQQSCPPPIHGCHEEPIQGFCCPRYECPVSMATTLNMTTTTTTTTTTLPPHFLPHAYKGAAQRRGCQIKGHTYKVGEVVRASSGPCLHCTCGGDGQMKCDPKACTPEPMLRQMIAAAVSAKRRRSPSWSQSPMHHLGGIPKRGAAPLSSRSPWRPAQMTYRSRVGAGGLTARGVAPLHPPPTPMHPCHRHSTVGPCKMTDVKFGYTSLEGNDIFIKMKMR</sequence>
<feature type="region of interest" description="Disordered" evidence="4">
    <location>
        <begin position="1580"/>
        <end position="1635"/>
    </location>
</feature>
<feature type="compositionally biased region" description="Polar residues" evidence="4">
    <location>
        <begin position="2000"/>
        <end position="2010"/>
    </location>
</feature>
<dbReference type="OrthoDB" id="10068079at2759"/>
<feature type="compositionally biased region" description="Polar residues" evidence="4">
    <location>
        <begin position="1968"/>
        <end position="1985"/>
    </location>
</feature>
<organism evidence="6 7">
    <name type="scientific">Brenthis ino</name>
    <name type="common">lesser marbled fritillary</name>
    <dbReference type="NCBI Taxonomy" id="405034"/>
    <lineage>
        <taxon>Eukaryota</taxon>
        <taxon>Metazoa</taxon>
        <taxon>Ecdysozoa</taxon>
        <taxon>Arthropoda</taxon>
        <taxon>Hexapoda</taxon>
        <taxon>Insecta</taxon>
        <taxon>Pterygota</taxon>
        <taxon>Neoptera</taxon>
        <taxon>Endopterygota</taxon>
        <taxon>Lepidoptera</taxon>
        <taxon>Glossata</taxon>
        <taxon>Ditrysia</taxon>
        <taxon>Papilionoidea</taxon>
        <taxon>Nymphalidae</taxon>
        <taxon>Heliconiinae</taxon>
        <taxon>Argynnini</taxon>
        <taxon>Brenthis</taxon>
    </lineage>
</organism>
<dbReference type="InterPro" id="IPR001007">
    <property type="entry name" value="VWF_dom"/>
</dbReference>
<feature type="compositionally biased region" description="Basic and acidic residues" evidence="4">
    <location>
        <begin position="859"/>
        <end position="873"/>
    </location>
</feature>
<feature type="region of interest" description="Disordered" evidence="4">
    <location>
        <begin position="2869"/>
        <end position="2900"/>
    </location>
</feature>
<keyword evidence="2" id="KW-0964">Secreted</keyword>
<dbReference type="SMART" id="SM00214">
    <property type="entry name" value="VWC"/>
    <property type="match status" value="4"/>
</dbReference>
<feature type="region of interest" description="Disordered" evidence="4">
    <location>
        <begin position="2419"/>
        <end position="2445"/>
    </location>
</feature>
<feature type="compositionally biased region" description="Basic and acidic residues" evidence="4">
    <location>
        <begin position="2624"/>
        <end position="2633"/>
    </location>
</feature>
<feature type="region of interest" description="Disordered" evidence="4">
    <location>
        <begin position="798"/>
        <end position="821"/>
    </location>
</feature>
<dbReference type="GO" id="GO:0005576">
    <property type="term" value="C:extracellular region"/>
    <property type="evidence" value="ECO:0007669"/>
    <property type="project" value="UniProtKB-SubCell"/>
</dbReference>
<feature type="compositionally biased region" description="Basic and acidic residues" evidence="4">
    <location>
        <begin position="2481"/>
        <end position="2497"/>
    </location>
</feature>
<feature type="region of interest" description="Disordered" evidence="4">
    <location>
        <begin position="859"/>
        <end position="886"/>
    </location>
</feature>
<evidence type="ECO:0000313" key="7">
    <source>
        <dbReference type="Proteomes" id="UP000838878"/>
    </source>
</evidence>
<feature type="compositionally biased region" description="Basic and acidic residues" evidence="4">
    <location>
        <begin position="1727"/>
        <end position="1742"/>
    </location>
</feature>
<evidence type="ECO:0000256" key="4">
    <source>
        <dbReference type="SAM" id="MobiDB-lite"/>
    </source>
</evidence>
<dbReference type="Proteomes" id="UP000838878">
    <property type="component" value="Chromosome 2"/>
</dbReference>
<feature type="compositionally biased region" description="Polar residues" evidence="4">
    <location>
        <begin position="1611"/>
        <end position="1633"/>
    </location>
</feature>
<evidence type="ECO:0000256" key="3">
    <source>
        <dbReference type="ARBA" id="ARBA00022729"/>
    </source>
</evidence>
<feature type="compositionally biased region" description="Polar residues" evidence="4">
    <location>
        <begin position="2419"/>
        <end position="2428"/>
    </location>
</feature>
<dbReference type="InterPro" id="IPR052424">
    <property type="entry name" value="Kielin_Chordin-BMP_Reg"/>
</dbReference>
<feature type="region of interest" description="Disordered" evidence="4">
    <location>
        <begin position="2079"/>
        <end position="2104"/>
    </location>
</feature>
<feature type="compositionally biased region" description="Basic and acidic residues" evidence="4">
    <location>
        <begin position="1128"/>
        <end position="1147"/>
    </location>
</feature>
<comment type="subcellular location">
    <subcellularLocation>
        <location evidence="1">Secreted</location>
    </subcellularLocation>
</comment>
<dbReference type="EMBL" id="OV170222">
    <property type="protein sequence ID" value="CAH0720853.1"/>
    <property type="molecule type" value="Genomic_DNA"/>
</dbReference>